<evidence type="ECO:0000313" key="3">
    <source>
        <dbReference type="Proteomes" id="UP001595764"/>
    </source>
</evidence>
<dbReference type="NCBIfam" id="TIGR00778">
    <property type="entry name" value="ahpD_dom"/>
    <property type="match status" value="1"/>
</dbReference>
<dbReference type="InterPro" id="IPR029032">
    <property type="entry name" value="AhpD-like"/>
</dbReference>
<organism evidence="2 3">
    <name type="scientific">Amycolatopsis halotolerans</name>
    <dbReference type="NCBI Taxonomy" id="330083"/>
    <lineage>
        <taxon>Bacteria</taxon>
        <taxon>Bacillati</taxon>
        <taxon>Actinomycetota</taxon>
        <taxon>Actinomycetes</taxon>
        <taxon>Pseudonocardiales</taxon>
        <taxon>Pseudonocardiaceae</taxon>
        <taxon>Amycolatopsis</taxon>
    </lineage>
</organism>
<dbReference type="EMBL" id="JBHRWI010000052">
    <property type="protein sequence ID" value="MFC3515615.1"/>
    <property type="molecule type" value="Genomic_DNA"/>
</dbReference>
<dbReference type="PANTHER" id="PTHR34846:SF5">
    <property type="entry name" value="CARBOXYMUCONOLACTONE DECARBOXYLASE-LIKE DOMAIN-CONTAINING PROTEIN"/>
    <property type="match status" value="1"/>
</dbReference>
<gene>
    <name evidence="2" type="ORF">ACFORO_36010</name>
</gene>
<name>A0ABV7QTC3_9PSEU</name>
<evidence type="ECO:0000259" key="1">
    <source>
        <dbReference type="Pfam" id="PF02627"/>
    </source>
</evidence>
<accession>A0ABV7QTC3</accession>
<protein>
    <submittedName>
        <fullName evidence="2">Carboxymuconolactone decarboxylase family protein</fullName>
    </submittedName>
</protein>
<dbReference type="InterPro" id="IPR003779">
    <property type="entry name" value="CMD-like"/>
</dbReference>
<keyword evidence="3" id="KW-1185">Reference proteome</keyword>
<dbReference type="SUPFAM" id="SSF69118">
    <property type="entry name" value="AhpD-like"/>
    <property type="match status" value="1"/>
</dbReference>
<dbReference type="Pfam" id="PF02627">
    <property type="entry name" value="CMD"/>
    <property type="match status" value="1"/>
</dbReference>
<dbReference type="PANTHER" id="PTHR34846">
    <property type="entry name" value="4-CARBOXYMUCONOLACTONE DECARBOXYLASE FAMILY PROTEIN (AFU_ORTHOLOGUE AFUA_6G11590)"/>
    <property type="match status" value="1"/>
</dbReference>
<proteinExistence type="predicted"/>
<comment type="caution">
    <text evidence="2">The sequence shown here is derived from an EMBL/GenBank/DDBJ whole genome shotgun (WGS) entry which is preliminary data.</text>
</comment>
<feature type="domain" description="Carboxymuconolactone decarboxylase-like" evidence="1">
    <location>
        <begin position="25"/>
        <end position="108"/>
    </location>
</feature>
<evidence type="ECO:0000313" key="2">
    <source>
        <dbReference type="EMBL" id="MFC3515615.1"/>
    </source>
</evidence>
<dbReference type="RefSeq" id="WP_377871870.1">
    <property type="nucleotide sequence ID" value="NZ_JBHMAY010000034.1"/>
</dbReference>
<dbReference type="InterPro" id="IPR004675">
    <property type="entry name" value="AhpD_core"/>
</dbReference>
<dbReference type="Gene3D" id="1.20.1290.10">
    <property type="entry name" value="AhpD-like"/>
    <property type="match status" value="1"/>
</dbReference>
<reference evidence="3" key="1">
    <citation type="journal article" date="2019" name="Int. J. Syst. Evol. Microbiol.">
        <title>The Global Catalogue of Microorganisms (GCM) 10K type strain sequencing project: providing services to taxonomists for standard genome sequencing and annotation.</title>
        <authorList>
            <consortium name="The Broad Institute Genomics Platform"/>
            <consortium name="The Broad Institute Genome Sequencing Center for Infectious Disease"/>
            <person name="Wu L."/>
            <person name="Ma J."/>
        </authorList>
    </citation>
    <scope>NUCLEOTIDE SEQUENCE [LARGE SCALE GENOMIC DNA]</scope>
    <source>
        <strain evidence="3">CGMCC 4.7682</strain>
    </source>
</reference>
<dbReference type="Proteomes" id="UP001595764">
    <property type="component" value="Unassembled WGS sequence"/>
</dbReference>
<sequence>MTTTNPTLVPIPQRLDFDALAPIFSRAMSTLDDAATQQLDHAGIEPGLRELVRLRASQINGCAYCVDMHSQAARKEGVTAQRVDALAVWAESGLFTAAERAAFALTEDVTRLSETHVPESTVSDAVTALGEEGAAAVIALITAITMWNTVGVTTRCWSVSPA</sequence>